<protein>
    <submittedName>
        <fullName evidence="4">Uncharacterized protein</fullName>
    </submittedName>
</protein>
<sequence>MFAWALSWFAPAMLSAAPVSAASEHAACVELRDAGRAVEAAPRCRAAYDALGTESTEAALQDRASIVFDAHHTYQEAFQAGDDRSHLCAEAALLRHFLAFHERFIAADTHPGDRRDARKLLDAVEAQLGEHICVEQAPAADPKAVGEDGLLPIAPVLKRPPPTSRPLDTPPAAPPRSGVRRSLRLAGGVTLGVGLAASMATVAMLTYGELLQRRRDELLHQEFTPGHVPEEAQRASDRLLAEGRRANAIGASVGAFAAASVISGITLLAVDASRHRRTRRVAVRPSAWPNLGLRVALEF</sequence>
<evidence type="ECO:0000256" key="1">
    <source>
        <dbReference type="SAM" id="MobiDB-lite"/>
    </source>
</evidence>
<feature type="transmembrane region" description="Helical" evidence="2">
    <location>
        <begin position="248"/>
        <end position="270"/>
    </location>
</feature>
<keyword evidence="5" id="KW-1185">Reference proteome</keyword>
<dbReference type="EMBL" id="JAQNDL010000003">
    <property type="protein sequence ID" value="MDC0722484.1"/>
    <property type="molecule type" value="Genomic_DNA"/>
</dbReference>
<feature type="transmembrane region" description="Helical" evidence="2">
    <location>
        <begin position="185"/>
        <end position="207"/>
    </location>
</feature>
<dbReference type="RefSeq" id="WP_272091013.1">
    <property type="nucleotide sequence ID" value="NZ_JAQNDL010000003.1"/>
</dbReference>
<keyword evidence="2" id="KW-1133">Transmembrane helix</keyword>
<keyword evidence="3" id="KW-0732">Signal</keyword>
<feature type="signal peptide" evidence="3">
    <location>
        <begin position="1"/>
        <end position="21"/>
    </location>
</feature>
<proteinExistence type="predicted"/>
<feature type="region of interest" description="Disordered" evidence="1">
    <location>
        <begin position="153"/>
        <end position="179"/>
    </location>
</feature>
<feature type="compositionally biased region" description="Pro residues" evidence="1">
    <location>
        <begin position="158"/>
        <end position="174"/>
    </location>
</feature>
<keyword evidence="2" id="KW-0472">Membrane</keyword>
<keyword evidence="2" id="KW-0812">Transmembrane</keyword>
<name>A0ABT5EAW7_9BACT</name>
<accession>A0ABT5EAW7</accession>
<feature type="chain" id="PRO_5045997192" evidence="3">
    <location>
        <begin position="22"/>
        <end position="299"/>
    </location>
</feature>
<organism evidence="4 5">
    <name type="scientific">Nannocystis bainbridge</name>
    <dbReference type="NCBI Taxonomy" id="2995303"/>
    <lineage>
        <taxon>Bacteria</taxon>
        <taxon>Pseudomonadati</taxon>
        <taxon>Myxococcota</taxon>
        <taxon>Polyangia</taxon>
        <taxon>Nannocystales</taxon>
        <taxon>Nannocystaceae</taxon>
        <taxon>Nannocystis</taxon>
    </lineage>
</organism>
<gene>
    <name evidence="4" type="ORF">POL25_36685</name>
</gene>
<comment type="caution">
    <text evidence="4">The sequence shown here is derived from an EMBL/GenBank/DDBJ whole genome shotgun (WGS) entry which is preliminary data.</text>
</comment>
<evidence type="ECO:0000313" key="5">
    <source>
        <dbReference type="Proteomes" id="UP001221686"/>
    </source>
</evidence>
<evidence type="ECO:0000256" key="3">
    <source>
        <dbReference type="SAM" id="SignalP"/>
    </source>
</evidence>
<reference evidence="4 5" key="1">
    <citation type="submission" date="2022-11" db="EMBL/GenBank/DDBJ databases">
        <title>Minimal conservation of predation-associated metabolite biosynthetic gene clusters underscores biosynthetic potential of Myxococcota including descriptions for ten novel species: Archangium lansinium sp. nov., Myxococcus landrumus sp. nov., Nannocystis bai.</title>
        <authorList>
            <person name="Ahearne A."/>
            <person name="Stevens C."/>
            <person name="Dowd S."/>
        </authorList>
    </citation>
    <scope>NUCLEOTIDE SEQUENCE [LARGE SCALE GENOMIC DNA]</scope>
    <source>
        <strain evidence="4 5">BB15-2</strain>
    </source>
</reference>
<evidence type="ECO:0000256" key="2">
    <source>
        <dbReference type="SAM" id="Phobius"/>
    </source>
</evidence>
<evidence type="ECO:0000313" key="4">
    <source>
        <dbReference type="EMBL" id="MDC0722484.1"/>
    </source>
</evidence>
<dbReference type="Proteomes" id="UP001221686">
    <property type="component" value="Unassembled WGS sequence"/>
</dbReference>